<dbReference type="PANTHER" id="PTHR36838:SF1">
    <property type="entry name" value="SLR1864 PROTEIN"/>
    <property type="match status" value="1"/>
</dbReference>
<organism evidence="9 10">
    <name type="scientific">Fusibacter paucivorans</name>
    <dbReference type="NCBI Taxonomy" id="76009"/>
    <lineage>
        <taxon>Bacteria</taxon>
        <taxon>Bacillati</taxon>
        <taxon>Bacillota</taxon>
        <taxon>Clostridia</taxon>
        <taxon>Eubacteriales</taxon>
        <taxon>Eubacteriales Family XII. Incertae Sedis</taxon>
        <taxon>Fusibacter</taxon>
    </lineage>
</organism>
<proteinExistence type="inferred from homology"/>
<keyword evidence="3" id="KW-0813">Transport</keyword>
<dbReference type="InterPro" id="IPR004776">
    <property type="entry name" value="Mem_transp_PIN-like"/>
</dbReference>
<evidence type="ECO:0000256" key="1">
    <source>
        <dbReference type="ARBA" id="ARBA00004651"/>
    </source>
</evidence>
<dbReference type="Gene3D" id="1.20.1530.20">
    <property type="match status" value="1"/>
</dbReference>
<evidence type="ECO:0000256" key="7">
    <source>
        <dbReference type="ARBA" id="ARBA00023136"/>
    </source>
</evidence>
<feature type="transmembrane region" description="Helical" evidence="8">
    <location>
        <begin position="252"/>
        <end position="272"/>
    </location>
</feature>
<keyword evidence="10" id="KW-1185">Reference proteome</keyword>
<sequence length="312" mass="34446">MFTNGLIVLNQMVIMALLVAAGYALYRYRIFNNDTTQSMSNLLSKFVIPCAIVASFQRAFDINMAKTLGITFLSAILMFLVAVTISRFLYGPGKFDNYADRQMCAIFSNNGFMALPLLNAMFGDYGVFLATGHIVCMAVVVWTYGVFLLEGDKYQFSLKKILLNPGIVGMYIGVALFCSPVKLPDTVYTTVSYIAQLNTPIAMFVLGCFLAQLNLIDSLKNWAAWRVSLVRLLLIPAVSMLVLYFIPLEMTAKITLLVGVAAPTAIISAMFAQIYKTDYLFSTQVIALSTISSIITLPGLITFFEISSQWIG</sequence>
<evidence type="ECO:0000256" key="5">
    <source>
        <dbReference type="ARBA" id="ARBA00022692"/>
    </source>
</evidence>
<comment type="similarity">
    <text evidence="2">Belongs to the auxin efflux carrier (TC 2.A.69) family.</text>
</comment>
<dbReference type="RefSeq" id="WP_213237721.1">
    <property type="nucleotide sequence ID" value="NZ_JAHBCL010000026.1"/>
</dbReference>
<evidence type="ECO:0000313" key="9">
    <source>
        <dbReference type="EMBL" id="MBS7527862.1"/>
    </source>
</evidence>
<dbReference type="Proteomes" id="UP000746471">
    <property type="component" value="Unassembled WGS sequence"/>
</dbReference>
<keyword evidence="5 8" id="KW-0812">Transmembrane</keyword>
<keyword evidence="6 8" id="KW-1133">Transmembrane helix</keyword>
<comment type="subcellular location">
    <subcellularLocation>
        <location evidence="1">Cell membrane</location>
        <topology evidence="1">Multi-pass membrane protein</topology>
    </subcellularLocation>
</comment>
<feature type="transmembrane region" description="Helical" evidence="8">
    <location>
        <begin position="68"/>
        <end position="90"/>
    </location>
</feature>
<evidence type="ECO:0000313" key="10">
    <source>
        <dbReference type="Proteomes" id="UP000746471"/>
    </source>
</evidence>
<evidence type="ECO:0000256" key="2">
    <source>
        <dbReference type="ARBA" id="ARBA00010145"/>
    </source>
</evidence>
<feature type="transmembrane region" description="Helical" evidence="8">
    <location>
        <begin position="128"/>
        <end position="149"/>
    </location>
</feature>
<accession>A0ABS5PSH5</accession>
<comment type="caution">
    <text evidence="9">The sequence shown here is derived from an EMBL/GenBank/DDBJ whole genome shotgun (WGS) entry which is preliminary data.</text>
</comment>
<keyword evidence="4" id="KW-1003">Cell membrane</keyword>
<evidence type="ECO:0000256" key="4">
    <source>
        <dbReference type="ARBA" id="ARBA00022475"/>
    </source>
</evidence>
<keyword evidence="7 8" id="KW-0472">Membrane</keyword>
<dbReference type="EMBL" id="JAHBCL010000026">
    <property type="protein sequence ID" value="MBS7527862.1"/>
    <property type="molecule type" value="Genomic_DNA"/>
</dbReference>
<protein>
    <submittedName>
        <fullName evidence="9">AEC family transporter</fullName>
    </submittedName>
</protein>
<evidence type="ECO:0000256" key="8">
    <source>
        <dbReference type="SAM" id="Phobius"/>
    </source>
</evidence>
<reference evidence="9 10" key="1">
    <citation type="submission" date="2021-05" db="EMBL/GenBank/DDBJ databases">
        <title>Fusibacter ferrireducens sp. nov., an anaerobic, sulfur- and Fe-reducing bacterium isolated from the mangrove sediment.</title>
        <authorList>
            <person name="Qiu D."/>
        </authorList>
    </citation>
    <scope>NUCLEOTIDE SEQUENCE [LARGE SCALE GENOMIC DNA]</scope>
    <source>
        <strain evidence="9 10">DSM 12116</strain>
    </source>
</reference>
<dbReference type="PANTHER" id="PTHR36838">
    <property type="entry name" value="AUXIN EFFLUX CARRIER FAMILY PROTEIN"/>
    <property type="match status" value="1"/>
</dbReference>
<dbReference type="InterPro" id="IPR038770">
    <property type="entry name" value="Na+/solute_symporter_sf"/>
</dbReference>
<evidence type="ECO:0000256" key="3">
    <source>
        <dbReference type="ARBA" id="ARBA00022448"/>
    </source>
</evidence>
<feature type="transmembrane region" description="Helical" evidence="8">
    <location>
        <begin position="279"/>
        <end position="304"/>
    </location>
</feature>
<feature type="transmembrane region" description="Helical" evidence="8">
    <location>
        <begin position="228"/>
        <end position="246"/>
    </location>
</feature>
<dbReference type="Pfam" id="PF03547">
    <property type="entry name" value="Mem_trans"/>
    <property type="match status" value="1"/>
</dbReference>
<feature type="transmembrane region" description="Helical" evidence="8">
    <location>
        <begin position="6"/>
        <end position="26"/>
    </location>
</feature>
<gene>
    <name evidence="9" type="ORF">KHM83_14350</name>
</gene>
<feature type="transmembrane region" description="Helical" evidence="8">
    <location>
        <begin position="195"/>
        <end position="216"/>
    </location>
</feature>
<feature type="transmembrane region" description="Helical" evidence="8">
    <location>
        <begin position="161"/>
        <end position="183"/>
    </location>
</feature>
<evidence type="ECO:0000256" key="6">
    <source>
        <dbReference type="ARBA" id="ARBA00022989"/>
    </source>
</evidence>
<name>A0ABS5PSH5_9FIRM</name>